<dbReference type="Proteomes" id="UP000054937">
    <property type="component" value="Unassembled WGS sequence"/>
</dbReference>
<dbReference type="EMBL" id="LDAU01000115">
    <property type="protein sequence ID" value="KRX04477.1"/>
    <property type="molecule type" value="Genomic_DNA"/>
</dbReference>
<evidence type="ECO:0000313" key="1">
    <source>
        <dbReference type="EMBL" id="KRX04477.1"/>
    </source>
</evidence>
<protein>
    <submittedName>
        <fullName evidence="1">Uncharacterized protein</fullName>
    </submittedName>
</protein>
<name>A0A0V0QQM5_PSEPJ</name>
<dbReference type="InParanoid" id="A0A0V0QQM5"/>
<dbReference type="AlphaFoldDB" id="A0A0V0QQM5"/>
<gene>
    <name evidence="1" type="ORF">PPERSA_06030</name>
</gene>
<dbReference type="OrthoDB" id="300798at2759"/>
<sequence>MEPYEQFLLNTDFEGLLLRNLQLMKFQEYIMHNYNKSSDFIKFEKGVLSSIKSSLMSQQTIQIKFIYILHFLIMKLEISDFDLEKEVKEEIQCMQMYFPPKNQSDINHYKQEALKVFQEFENERKIPKKFLVGKSAIEFSNAQNSIQVLYFLSEFALRNQFMNKQEVGKINRLLKFQYF</sequence>
<evidence type="ECO:0000313" key="2">
    <source>
        <dbReference type="Proteomes" id="UP000054937"/>
    </source>
</evidence>
<comment type="caution">
    <text evidence="1">The sequence shown here is derived from an EMBL/GenBank/DDBJ whole genome shotgun (WGS) entry which is preliminary data.</text>
</comment>
<accession>A0A0V0QQM5</accession>
<reference evidence="1 2" key="1">
    <citation type="journal article" date="2015" name="Sci. Rep.">
        <title>Genome of the facultative scuticociliatosis pathogen Pseudocohnilembus persalinus provides insight into its virulence through horizontal gene transfer.</title>
        <authorList>
            <person name="Xiong J."/>
            <person name="Wang G."/>
            <person name="Cheng J."/>
            <person name="Tian M."/>
            <person name="Pan X."/>
            <person name="Warren A."/>
            <person name="Jiang C."/>
            <person name="Yuan D."/>
            <person name="Miao W."/>
        </authorList>
    </citation>
    <scope>NUCLEOTIDE SEQUENCE [LARGE SCALE GENOMIC DNA]</scope>
    <source>
        <strain evidence="1">36N120E</strain>
    </source>
</reference>
<keyword evidence="2" id="KW-1185">Reference proteome</keyword>
<organism evidence="1 2">
    <name type="scientific">Pseudocohnilembus persalinus</name>
    <name type="common">Ciliate</name>
    <dbReference type="NCBI Taxonomy" id="266149"/>
    <lineage>
        <taxon>Eukaryota</taxon>
        <taxon>Sar</taxon>
        <taxon>Alveolata</taxon>
        <taxon>Ciliophora</taxon>
        <taxon>Intramacronucleata</taxon>
        <taxon>Oligohymenophorea</taxon>
        <taxon>Scuticociliatia</taxon>
        <taxon>Philasterida</taxon>
        <taxon>Pseudocohnilembidae</taxon>
        <taxon>Pseudocohnilembus</taxon>
    </lineage>
</organism>
<proteinExistence type="predicted"/>